<dbReference type="OrthoDB" id="29350at2759"/>
<keyword evidence="3" id="KW-1185">Reference proteome</keyword>
<name>B0EMJ5_ENTDS</name>
<dbReference type="Proteomes" id="UP000008076">
    <property type="component" value="Unassembled WGS sequence"/>
</dbReference>
<sequence>MDSHRHNIPMFPSLTNILTDIQQTNAPIWSADETILLEQQMATIDPSEDELRTVLMIAPWFPHKSIQQISLRMKWIRSQTNQSWDDFCKTNEKNQQKSYTGINMSETSPNECSSGFSSSYSSNHSSPKPPQESPFRKSFRTSKSEDYVRSQLQRGTSQPQSTFLAKSMYTSFSSKKEPQKSEQENYDISTLLKNNEEILKRIEQNLKYEDEFARYSKNDIIQFCINLRLLLRLTDSKAKPNKLPFMPMILNISPDIVTIPQEIQNQIQQQNLSSSHI</sequence>
<dbReference type="AlphaFoldDB" id="B0EMJ5"/>
<gene>
    <name evidence="2" type="ORF">EDI_306100</name>
</gene>
<dbReference type="VEuPathDB" id="AmoebaDB:EDI_306100"/>
<feature type="region of interest" description="Disordered" evidence="1">
    <location>
        <begin position="96"/>
        <end position="140"/>
    </location>
</feature>
<dbReference type="OMA" id="HRHNIPM"/>
<dbReference type="KEGG" id="edi:EDI_306100"/>
<dbReference type="EMBL" id="DS550005">
    <property type="protein sequence ID" value="EDR24241.1"/>
    <property type="molecule type" value="Genomic_DNA"/>
</dbReference>
<proteinExistence type="predicted"/>
<protein>
    <submittedName>
        <fullName evidence="2">Uncharacterized protein</fullName>
    </submittedName>
</protein>
<organism evidence="3">
    <name type="scientific">Entamoeba dispar (strain ATCC PRA-260 / SAW760)</name>
    <dbReference type="NCBI Taxonomy" id="370354"/>
    <lineage>
        <taxon>Eukaryota</taxon>
        <taxon>Amoebozoa</taxon>
        <taxon>Evosea</taxon>
        <taxon>Archamoebae</taxon>
        <taxon>Mastigamoebida</taxon>
        <taxon>Entamoebidae</taxon>
        <taxon>Entamoeba</taxon>
    </lineage>
</organism>
<dbReference type="eggNOG" id="ENOG502RCQN">
    <property type="taxonomic scope" value="Eukaryota"/>
</dbReference>
<dbReference type="GeneID" id="5884504"/>
<accession>B0EMJ5</accession>
<feature type="compositionally biased region" description="Polar residues" evidence="1">
    <location>
        <begin position="96"/>
        <end position="112"/>
    </location>
</feature>
<reference evidence="3" key="1">
    <citation type="submission" date="2007-12" db="EMBL/GenBank/DDBJ databases">
        <title>Annotation of Entamoeba dispar SAW760.</title>
        <authorList>
            <person name="Lorenzi H."/>
            <person name="Inman J."/>
            <person name="Schobel S."/>
            <person name="Amedeo P."/>
            <person name="Caler E."/>
        </authorList>
    </citation>
    <scope>NUCLEOTIDE SEQUENCE [LARGE SCALE GENOMIC DNA]</scope>
    <source>
        <strain evidence="3">ATCC PRA-260 / SAW760</strain>
    </source>
</reference>
<evidence type="ECO:0000313" key="2">
    <source>
        <dbReference type="EMBL" id="EDR24241.1"/>
    </source>
</evidence>
<evidence type="ECO:0000256" key="1">
    <source>
        <dbReference type="SAM" id="MobiDB-lite"/>
    </source>
</evidence>
<evidence type="ECO:0000313" key="3">
    <source>
        <dbReference type="Proteomes" id="UP000008076"/>
    </source>
</evidence>
<feature type="compositionally biased region" description="Low complexity" evidence="1">
    <location>
        <begin position="113"/>
        <end position="126"/>
    </location>
</feature>
<dbReference type="RefSeq" id="XP_001739370.1">
    <property type="nucleotide sequence ID" value="XM_001739318.1"/>
</dbReference>